<comment type="caution">
    <text evidence="1">The sequence shown here is derived from an EMBL/GenBank/DDBJ whole genome shotgun (WGS) entry which is preliminary data.</text>
</comment>
<sequence>MKVDQVLACFNYLDYEKVRMVTYEFIEERKRHADTWADLKRELGSCFVPASYTRNLYNKL</sequence>
<gene>
    <name evidence="1" type="ORF">CR513_01698</name>
</gene>
<protein>
    <recommendedName>
        <fullName evidence="3">Retrotransposon gag domain-containing protein</fullName>
    </recommendedName>
</protein>
<organism evidence="1 2">
    <name type="scientific">Mucuna pruriens</name>
    <name type="common">Velvet bean</name>
    <name type="synonym">Dolichos pruriens</name>
    <dbReference type="NCBI Taxonomy" id="157652"/>
    <lineage>
        <taxon>Eukaryota</taxon>
        <taxon>Viridiplantae</taxon>
        <taxon>Streptophyta</taxon>
        <taxon>Embryophyta</taxon>
        <taxon>Tracheophyta</taxon>
        <taxon>Spermatophyta</taxon>
        <taxon>Magnoliopsida</taxon>
        <taxon>eudicotyledons</taxon>
        <taxon>Gunneridae</taxon>
        <taxon>Pentapetalae</taxon>
        <taxon>rosids</taxon>
        <taxon>fabids</taxon>
        <taxon>Fabales</taxon>
        <taxon>Fabaceae</taxon>
        <taxon>Papilionoideae</taxon>
        <taxon>50 kb inversion clade</taxon>
        <taxon>NPAAA clade</taxon>
        <taxon>indigoferoid/millettioid clade</taxon>
        <taxon>Phaseoleae</taxon>
        <taxon>Mucuna</taxon>
    </lineage>
</organism>
<keyword evidence="2" id="KW-1185">Reference proteome</keyword>
<reference evidence="1" key="1">
    <citation type="submission" date="2018-05" db="EMBL/GenBank/DDBJ databases">
        <title>Draft genome of Mucuna pruriens seed.</title>
        <authorList>
            <person name="Nnadi N.E."/>
            <person name="Vos R."/>
            <person name="Hasami M.H."/>
            <person name="Devisetty U.K."/>
            <person name="Aguiy J.C."/>
        </authorList>
    </citation>
    <scope>NUCLEOTIDE SEQUENCE [LARGE SCALE GENOMIC DNA]</scope>
    <source>
        <strain evidence="1">JCA_2017</strain>
    </source>
</reference>
<proteinExistence type="predicted"/>
<dbReference type="OrthoDB" id="1934635at2759"/>
<name>A0A371IEB1_MUCPR</name>
<dbReference type="Proteomes" id="UP000257109">
    <property type="component" value="Unassembled WGS sequence"/>
</dbReference>
<accession>A0A371IEB1</accession>
<evidence type="ECO:0000313" key="1">
    <source>
        <dbReference type="EMBL" id="RDY13391.1"/>
    </source>
</evidence>
<dbReference type="EMBL" id="QJKJ01000288">
    <property type="protein sequence ID" value="RDY13391.1"/>
    <property type="molecule type" value="Genomic_DNA"/>
</dbReference>
<evidence type="ECO:0000313" key="2">
    <source>
        <dbReference type="Proteomes" id="UP000257109"/>
    </source>
</evidence>
<evidence type="ECO:0008006" key="3">
    <source>
        <dbReference type="Google" id="ProtNLM"/>
    </source>
</evidence>
<dbReference type="AlphaFoldDB" id="A0A371IEB1"/>
<feature type="non-terminal residue" evidence="1">
    <location>
        <position position="1"/>
    </location>
</feature>